<dbReference type="EMBL" id="JBHTCF010000016">
    <property type="protein sequence ID" value="MFC7308531.1"/>
    <property type="molecule type" value="Genomic_DNA"/>
</dbReference>
<evidence type="ECO:0000313" key="5">
    <source>
        <dbReference type="Proteomes" id="UP001596523"/>
    </source>
</evidence>
<accession>A0ABW2JQS9</accession>
<gene>
    <name evidence="4" type="ORF">ACFQVC_30470</name>
</gene>
<dbReference type="InterPro" id="IPR050832">
    <property type="entry name" value="Bact_Acetyltransf"/>
</dbReference>
<dbReference type="PANTHER" id="PTHR43877">
    <property type="entry name" value="AMINOALKYLPHOSPHONATE N-ACETYLTRANSFERASE-RELATED-RELATED"/>
    <property type="match status" value="1"/>
</dbReference>
<keyword evidence="1" id="KW-0808">Transferase</keyword>
<dbReference type="Proteomes" id="UP001596523">
    <property type="component" value="Unassembled WGS sequence"/>
</dbReference>
<dbReference type="InterPro" id="IPR016181">
    <property type="entry name" value="Acyl_CoA_acyltransferase"/>
</dbReference>
<evidence type="ECO:0000256" key="2">
    <source>
        <dbReference type="ARBA" id="ARBA00023315"/>
    </source>
</evidence>
<organism evidence="4 5">
    <name type="scientific">Streptomyces monticola</name>
    <dbReference type="NCBI Taxonomy" id="2666263"/>
    <lineage>
        <taxon>Bacteria</taxon>
        <taxon>Bacillati</taxon>
        <taxon>Actinomycetota</taxon>
        <taxon>Actinomycetes</taxon>
        <taxon>Kitasatosporales</taxon>
        <taxon>Streptomycetaceae</taxon>
        <taxon>Streptomyces</taxon>
    </lineage>
</organism>
<evidence type="ECO:0000259" key="3">
    <source>
        <dbReference type="PROSITE" id="PS51186"/>
    </source>
</evidence>
<protein>
    <submittedName>
        <fullName evidence="4">GNAT family N-acetyltransferase</fullName>
    </submittedName>
</protein>
<dbReference type="SUPFAM" id="SSF55729">
    <property type="entry name" value="Acyl-CoA N-acyltransferases (Nat)"/>
    <property type="match status" value="1"/>
</dbReference>
<dbReference type="PROSITE" id="PS51186">
    <property type="entry name" value="GNAT"/>
    <property type="match status" value="1"/>
</dbReference>
<feature type="domain" description="N-acetyltransferase" evidence="3">
    <location>
        <begin position="18"/>
        <end position="165"/>
    </location>
</feature>
<proteinExistence type="predicted"/>
<dbReference type="RefSeq" id="WP_381836603.1">
    <property type="nucleotide sequence ID" value="NZ_JBHTCF010000016.1"/>
</dbReference>
<dbReference type="InterPro" id="IPR000182">
    <property type="entry name" value="GNAT_dom"/>
</dbReference>
<evidence type="ECO:0000313" key="4">
    <source>
        <dbReference type="EMBL" id="MFC7308531.1"/>
    </source>
</evidence>
<comment type="caution">
    <text evidence="4">The sequence shown here is derived from an EMBL/GenBank/DDBJ whole genome shotgun (WGS) entry which is preliminary data.</text>
</comment>
<reference evidence="5" key="1">
    <citation type="journal article" date="2019" name="Int. J. Syst. Evol. Microbiol.">
        <title>The Global Catalogue of Microorganisms (GCM) 10K type strain sequencing project: providing services to taxonomists for standard genome sequencing and annotation.</title>
        <authorList>
            <consortium name="The Broad Institute Genomics Platform"/>
            <consortium name="The Broad Institute Genome Sequencing Center for Infectious Disease"/>
            <person name="Wu L."/>
            <person name="Ma J."/>
        </authorList>
    </citation>
    <scope>NUCLEOTIDE SEQUENCE [LARGE SCALE GENOMIC DNA]</scope>
    <source>
        <strain evidence="5">SYNS20</strain>
    </source>
</reference>
<sequence>MSPWTVAAEPYDSPTAAALWRAYYTEVSDRWYERESGHATDPDELERGIASQSGADLAPPTGVLLVARYEGVAAGTAGVRLLDGVRAELTRVFLLPGMRGKGGGSVLMPAAERAALGFGARELVLDTRHDLTESHALYERHGFRRIPAYADTGPYSERWYGKQLCGVFGEASPMY</sequence>
<name>A0ABW2JQS9_9ACTN</name>
<dbReference type="PANTHER" id="PTHR43877:SF2">
    <property type="entry name" value="AMINOALKYLPHOSPHONATE N-ACETYLTRANSFERASE-RELATED"/>
    <property type="match status" value="1"/>
</dbReference>
<keyword evidence="5" id="KW-1185">Reference proteome</keyword>
<dbReference type="Pfam" id="PF00583">
    <property type="entry name" value="Acetyltransf_1"/>
    <property type="match status" value="1"/>
</dbReference>
<dbReference type="Gene3D" id="3.40.630.30">
    <property type="match status" value="1"/>
</dbReference>
<keyword evidence="2" id="KW-0012">Acyltransferase</keyword>
<evidence type="ECO:0000256" key="1">
    <source>
        <dbReference type="ARBA" id="ARBA00022679"/>
    </source>
</evidence>